<protein>
    <submittedName>
        <fullName evidence="2">Fimbrial protein</fullName>
    </submittedName>
</protein>
<name>A0A6V8NER2_9BACT</name>
<evidence type="ECO:0000313" key="3">
    <source>
        <dbReference type="Proteomes" id="UP000587586"/>
    </source>
</evidence>
<dbReference type="InterPro" id="IPR007813">
    <property type="entry name" value="PilN"/>
</dbReference>
<keyword evidence="1" id="KW-0812">Transmembrane</keyword>
<reference evidence="3" key="1">
    <citation type="submission" date="2020-06" db="EMBL/GenBank/DDBJ databases">
        <title>Draft genomic sequecing of Geomonas sp. Red745.</title>
        <authorList>
            <person name="Itoh H."/>
            <person name="Xu Z.X."/>
            <person name="Ushijima N."/>
            <person name="Masuda Y."/>
            <person name="Shiratori Y."/>
            <person name="Senoo K."/>
        </authorList>
    </citation>
    <scope>NUCLEOTIDE SEQUENCE [LARGE SCALE GENOMIC DNA]</scope>
    <source>
        <strain evidence="3">Red745</strain>
    </source>
</reference>
<evidence type="ECO:0000313" key="2">
    <source>
        <dbReference type="EMBL" id="GFO70267.1"/>
    </source>
</evidence>
<dbReference type="Pfam" id="PF05137">
    <property type="entry name" value="PilN"/>
    <property type="match status" value="1"/>
</dbReference>
<keyword evidence="1" id="KW-0472">Membrane</keyword>
<keyword evidence="3" id="KW-1185">Reference proteome</keyword>
<proteinExistence type="predicted"/>
<gene>
    <name evidence="2" type="primary">pulN</name>
    <name evidence="2" type="ORF">GMLC_38460</name>
</gene>
<sequence>MKLTTNLATRRYINQRQLDGWLLGALVLMLVLAGYQVAGLAQNQAEISRLHALTAKTGGPSGPKVSEAQLKAQARQVEFANQLIEMKTVNWLGLLDRLEEVVPAGISLSEIVPERNRGLRLRGVVRNFDTLRGLMEGLERSRSFSEVYLLNQKESKVGSTQEGITFEISCKVVPQ</sequence>
<accession>A0A6V8NER2</accession>
<dbReference type="Proteomes" id="UP000587586">
    <property type="component" value="Unassembled WGS sequence"/>
</dbReference>
<keyword evidence="1" id="KW-1133">Transmembrane helix</keyword>
<dbReference type="AlphaFoldDB" id="A0A6V8NER2"/>
<dbReference type="EMBL" id="BLXZ01000009">
    <property type="protein sequence ID" value="GFO70267.1"/>
    <property type="molecule type" value="Genomic_DNA"/>
</dbReference>
<comment type="caution">
    <text evidence="2">The sequence shown here is derived from an EMBL/GenBank/DDBJ whole genome shotgun (WGS) entry which is preliminary data.</text>
</comment>
<feature type="transmembrane region" description="Helical" evidence="1">
    <location>
        <begin position="21"/>
        <end position="41"/>
    </location>
</feature>
<organism evidence="2 3">
    <name type="scientific">Geomonas limicola</name>
    <dbReference type="NCBI Taxonomy" id="2740186"/>
    <lineage>
        <taxon>Bacteria</taxon>
        <taxon>Pseudomonadati</taxon>
        <taxon>Thermodesulfobacteriota</taxon>
        <taxon>Desulfuromonadia</taxon>
        <taxon>Geobacterales</taxon>
        <taxon>Geobacteraceae</taxon>
        <taxon>Geomonas</taxon>
    </lineage>
</organism>
<evidence type="ECO:0000256" key="1">
    <source>
        <dbReference type="SAM" id="Phobius"/>
    </source>
</evidence>
<dbReference type="RefSeq" id="WP_183362889.1">
    <property type="nucleotide sequence ID" value="NZ_BLXZ01000009.1"/>
</dbReference>